<gene>
    <name evidence="1" type="ORF">GCM10007320_29720</name>
</gene>
<organism evidence="1 2">
    <name type="scientific">Pseudorhodoferax aquiterrae</name>
    <dbReference type="NCBI Taxonomy" id="747304"/>
    <lineage>
        <taxon>Bacteria</taxon>
        <taxon>Pseudomonadati</taxon>
        <taxon>Pseudomonadota</taxon>
        <taxon>Betaproteobacteria</taxon>
        <taxon>Burkholderiales</taxon>
        <taxon>Comamonadaceae</taxon>
    </lineage>
</organism>
<protein>
    <submittedName>
        <fullName evidence="1">Uncharacterized protein</fullName>
    </submittedName>
</protein>
<accession>A0ABQ3G2Y5</accession>
<evidence type="ECO:0000313" key="2">
    <source>
        <dbReference type="Proteomes" id="UP000626210"/>
    </source>
</evidence>
<evidence type="ECO:0000313" key="1">
    <source>
        <dbReference type="EMBL" id="GHC85049.1"/>
    </source>
</evidence>
<proteinExistence type="predicted"/>
<keyword evidence="2" id="KW-1185">Reference proteome</keyword>
<dbReference type="Proteomes" id="UP000626210">
    <property type="component" value="Unassembled WGS sequence"/>
</dbReference>
<comment type="caution">
    <text evidence="1">The sequence shown here is derived from an EMBL/GenBank/DDBJ whole genome shotgun (WGS) entry which is preliminary data.</text>
</comment>
<reference evidence="2" key="1">
    <citation type="journal article" date="2019" name="Int. J. Syst. Evol. Microbiol.">
        <title>The Global Catalogue of Microorganisms (GCM) 10K type strain sequencing project: providing services to taxonomists for standard genome sequencing and annotation.</title>
        <authorList>
            <consortium name="The Broad Institute Genomics Platform"/>
            <consortium name="The Broad Institute Genome Sequencing Center for Infectious Disease"/>
            <person name="Wu L."/>
            <person name="Ma J."/>
        </authorList>
    </citation>
    <scope>NUCLEOTIDE SEQUENCE [LARGE SCALE GENOMIC DNA]</scope>
    <source>
        <strain evidence="2">KCTC 23314</strain>
    </source>
</reference>
<sequence length="153" mass="17285">MQAEHQVRALLDRYTSMFRQPDLLDVYAGWVSPLVALCAEVEVLLVGGPFVFHFTRIKEKFGQCRISFVLEHGPDARRTAETEDELERCTKEIEQRVKAAQCACASRCLVCGRTAAAPAACMPTPLCKLHAWSEDQRDPWSIGKIHLTVRLDR</sequence>
<dbReference type="EMBL" id="BMYK01000008">
    <property type="protein sequence ID" value="GHC85049.1"/>
    <property type="molecule type" value="Genomic_DNA"/>
</dbReference>
<name>A0ABQ3G2Y5_9BURK</name>